<dbReference type="SUPFAM" id="SSF46689">
    <property type="entry name" value="Homeodomain-like"/>
    <property type="match status" value="1"/>
</dbReference>
<sequence>MTVSGQTTAAPADFRRRVVAESIRLFAERGYDATTVDDVAAAAGSSRRTLFRQFGSKEGLVFADHESLLEEVAGHLEAAAEDGRDPWTAVTEAAELVFAHFAADREFAECRYAVVSQVASLRDRELVMASRYQRLFEDFLGRTRPATSRSRIVAYAAAVTGVHNYLLRRMSRGDAAATAQVLGGELARLRQTLAEE</sequence>
<evidence type="ECO:0000313" key="5">
    <source>
        <dbReference type="Proteomes" id="UP000239814"/>
    </source>
</evidence>
<evidence type="ECO:0000259" key="3">
    <source>
        <dbReference type="PROSITE" id="PS50977"/>
    </source>
</evidence>
<dbReference type="PRINTS" id="PR00455">
    <property type="entry name" value="HTHTETR"/>
</dbReference>
<dbReference type="AlphaFoldDB" id="A0A2S0KEI2"/>
<evidence type="ECO:0000256" key="2">
    <source>
        <dbReference type="PROSITE-ProRule" id="PRU00335"/>
    </source>
</evidence>
<feature type="domain" description="HTH tetR-type" evidence="3">
    <location>
        <begin position="12"/>
        <end position="72"/>
    </location>
</feature>
<organism evidence="4 5">
    <name type="scientific">Gordonia iterans</name>
    <dbReference type="NCBI Taxonomy" id="1004901"/>
    <lineage>
        <taxon>Bacteria</taxon>
        <taxon>Bacillati</taxon>
        <taxon>Actinomycetota</taxon>
        <taxon>Actinomycetes</taxon>
        <taxon>Mycobacteriales</taxon>
        <taxon>Gordoniaceae</taxon>
        <taxon>Gordonia</taxon>
    </lineage>
</organism>
<reference evidence="4 5" key="1">
    <citation type="submission" date="2018-03" db="EMBL/GenBank/DDBJ databases">
        <title>Characteristics and genome of n-alkane degrading marine bacteria Gordonia iterans isolated from crude oil contaminated in Tae-an, South Korea.</title>
        <authorList>
            <person name="Lee S.-S."/>
            <person name="Kim H."/>
        </authorList>
    </citation>
    <scope>NUCLEOTIDE SEQUENCE [LARGE SCALE GENOMIC DNA]</scope>
    <source>
        <strain evidence="4 5">Co17</strain>
    </source>
</reference>
<dbReference type="OrthoDB" id="3235020at2"/>
<dbReference type="PANTHER" id="PTHR30055">
    <property type="entry name" value="HTH-TYPE TRANSCRIPTIONAL REGULATOR RUTR"/>
    <property type="match status" value="1"/>
</dbReference>
<dbReference type="Proteomes" id="UP000239814">
    <property type="component" value="Chromosome"/>
</dbReference>
<dbReference type="PROSITE" id="PS50977">
    <property type="entry name" value="HTH_TETR_2"/>
    <property type="match status" value="1"/>
</dbReference>
<accession>A0A2S0KEI2</accession>
<dbReference type="InterPro" id="IPR009057">
    <property type="entry name" value="Homeodomain-like_sf"/>
</dbReference>
<dbReference type="GO" id="GO:0003700">
    <property type="term" value="F:DNA-binding transcription factor activity"/>
    <property type="evidence" value="ECO:0007669"/>
    <property type="project" value="TreeGrafter"/>
</dbReference>
<dbReference type="GO" id="GO:0000976">
    <property type="term" value="F:transcription cis-regulatory region binding"/>
    <property type="evidence" value="ECO:0007669"/>
    <property type="project" value="TreeGrafter"/>
</dbReference>
<dbReference type="InterPro" id="IPR050109">
    <property type="entry name" value="HTH-type_TetR-like_transc_reg"/>
</dbReference>
<dbReference type="EMBL" id="CP027433">
    <property type="protein sequence ID" value="AVM00108.1"/>
    <property type="molecule type" value="Genomic_DNA"/>
</dbReference>
<dbReference type="KEGG" id="git:C6V83_07295"/>
<dbReference type="InterPro" id="IPR001647">
    <property type="entry name" value="HTH_TetR"/>
</dbReference>
<gene>
    <name evidence="4" type="ORF">C6V83_07295</name>
</gene>
<keyword evidence="1 2" id="KW-0238">DNA-binding</keyword>
<evidence type="ECO:0000313" key="4">
    <source>
        <dbReference type="EMBL" id="AVM00108.1"/>
    </source>
</evidence>
<evidence type="ECO:0000256" key="1">
    <source>
        <dbReference type="ARBA" id="ARBA00023125"/>
    </source>
</evidence>
<dbReference type="Pfam" id="PF00440">
    <property type="entry name" value="TetR_N"/>
    <property type="match status" value="1"/>
</dbReference>
<name>A0A2S0KEI2_9ACTN</name>
<dbReference type="Gene3D" id="1.10.357.10">
    <property type="entry name" value="Tetracycline Repressor, domain 2"/>
    <property type="match status" value="1"/>
</dbReference>
<dbReference type="PANTHER" id="PTHR30055:SF226">
    <property type="entry name" value="HTH-TYPE TRANSCRIPTIONAL REGULATOR PKSA"/>
    <property type="match status" value="1"/>
</dbReference>
<proteinExistence type="predicted"/>
<dbReference type="RefSeq" id="WP_105941839.1">
    <property type="nucleotide sequence ID" value="NZ_CP027433.1"/>
</dbReference>
<protein>
    <submittedName>
        <fullName evidence="4">TetR family transcriptional regulator</fullName>
    </submittedName>
</protein>
<feature type="DNA-binding region" description="H-T-H motif" evidence="2">
    <location>
        <begin position="35"/>
        <end position="54"/>
    </location>
</feature>
<keyword evidence="5" id="KW-1185">Reference proteome</keyword>